<reference evidence="1 2" key="1">
    <citation type="journal article" date="2015" name="Genome Announc.">
        <title>Draft Genome Sequence of Rhodococcus rhodochrous Strain KG-21, a Soil Isolate from Oil Fields of Krishna-Godavari Basin, India.</title>
        <authorList>
            <person name="Dawar C."/>
            <person name="Aggarwal R.K."/>
        </authorList>
    </citation>
    <scope>NUCLEOTIDE SEQUENCE [LARGE SCALE GENOMIC DNA]</scope>
    <source>
        <strain evidence="1 2">KG-21</strain>
    </source>
</reference>
<dbReference type="AlphaFoldDB" id="A0A0M8PSD5"/>
<evidence type="ECO:0000313" key="2">
    <source>
        <dbReference type="Proteomes" id="UP000037712"/>
    </source>
</evidence>
<protein>
    <submittedName>
        <fullName evidence="1">Uncharacterized protein</fullName>
    </submittedName>
</protein>
<dbReference type="EMBL" id="AZYO01000004">
    <property type="protein sequence ID" value="KOS57598.1"/>
    <property type="molecule type" value="Genomic_DNA"/>
</dbReference>
<reference evidence="2" key="2">
    <citation type="submission" date="2015-01" db="EMBL/GenBank/DDBJ databases">
        <title>Draft genome sequence of potential hydrocarbon metabolising strain of Rhodococcus rhodochrous.</title>
        <authorList>
            <person name="Aggarwal R.K."/>
            <person name="Dawar C."/>
        </authorList>
    </citation>
    <scope>NUCLEOTIDE SEQUENCE [LARGE SCALE GENOMIC DNA]</scope>
    <source>
        <strain evidence="2">KG-21</strain>
    </source>
</reference>
<evidence type="ECO:0000313" key="1">
    <source>
        <dbReference type="EMBL" id="KOS57598.1"/>
    </source>
</evidence>
<organism evidence="1 2">
    <name type="scientific">Rhodococcus rhodochrous KG-21</name>
    <dbReference type="NCBI Taxonomy" id="1441923"/>
    <lineage>
        <taxon>Bacteria</taxon>
        <taxon>Bacillati</taxon>
        <taxon>Actinomycetota</taxon>
        <taxon>Actinomycetes</taxon>
        <taxon>Mycobacteriales</taxon>
        <taxon>Nocardiaceae</taxon>
        <taxon>Rhodococcus</taxon>
    </lineage>
</organism>
<name>A0A0M8PSD5_RHORH</name>
<sequence length="107" mass="11988">MSGHYLSRQERTAKVDVDDTAPFIDRVVDRRFDDIDTCIADEMIDTAEILEGAADKHLGHVRIGDIPGYSRESSGLTGREFRYESFESAMCFLLINPVDDNSSTLAE</sequence>
<accession>A0A0M8PSD5</accession>
<comment type="caution">
    <text evidence="1">The sequence shown here is derived from an EMBL/GenBank/DDBJ whole genome shotgun (WGS) entry which is preliminary data.</text>
</comment>
<gene>
    <name evidence="1" type="ORF">Z051_03750</name>
</gene>
<proteinExistence type="predicted"/>
<dbReference type="Proteomes" id="UP000037712">
    <property type="component" value="Unassembled WGS sequence"/>
</dbReference>